<dbReference type="Proteomes" id="UP001154240">
    <property type="component" value="Unassembled WGS sequence"/>
</dbReference>
<dbReference type="SUPFAM" id="SSF50341">
    <property type="entry name" value="CheW-like"/>
    <property type="match status" value="1"/>
</dbReference>
<dbReference type="AlphaFoldDB" id="A0A9X4MDL2"/>
<dbReference type="Gene3D" id="2.30.30.40">
    <property type="entry name" value="SH3 Domains"/>
    <property type="match status" value="1"/>
</dbReference>
<reference evidence="2" key="1">
    <citation type="journal article" date="2022" name="bioRxiv">
        <title>Thiovibrio frasassiensisgen. nov., sp. nov., an autotrophic, elemental sulfur disproportionating bacterium isolated from sulfidic karst sediment, and proposal of Thiovibrionaceae fam. nov.</title>
        <authorList>
            <person name="Aronson H."/>
            <person name="Thomas C."/>
            <person name="Bhattacharyya M."/>
            <person name="Eckstein S."/>
            <person name="Jensen S."/>
            <person name="Barco R."/>
            <person name="Macalady J."/>
            <person name="Amend J."/>
        </authorList>
    </citation>
    <scope>NUCLEOTIDE SEQUENCE</scope>
    <source>
        <strain evidence="2">RS19-109</strain>
    </source>
</reference>
<dbReference type="InterPro" id="IPR036061">
    <property type="entry name" value="CheW-like_dom_sf"/>
</dbReference>
<evidence type="ECO:0000259" key="1">
    <source>
        <dbReference type="PROSITE" id="PS50851"/>
    </source>
</evidence>
<evidence type="ECO:0000313" key="3">
    <source>
        <dbReference type="Proteomes" id="UP001154240"/>
    </source>
</evidence>
<dbReference type="InterPro" id="IPR002545">
    <property type="entry name" value="CheW-lke_dom"/>
</dbReference>
<feature type="domain" description="CheW-like" evidence="1">
    <location>
        <begin position="6"/>
        <end position="112"/>
    </location>
</feature>
<proteinExistence type="predicted"/>
<gene>
    <name evidence="2" type="ORF">OLX77_00380</name>
</gene>
<evidence type="ECO:0000313" key="2">
    <source>
        <dbReference type="EMBL" id="MDG4474612.1"/>
    </source>
</evidence>
<dbReference type="GO" id="GO:0007165">
    <property type="term" value="P:signal transduction"/>
    <property type="evidence" value="ECO:0007669"/>
    <property type="project" value="InterPro"/>
</dbReference>
<reference evidence="2" key="2">
    <citation type="submission" date="2022-10" db="EMBL/GenBank/DDBJ databases">
        <authorList>
            <person name="Aronson H.S."/>
        </authorList>
    </citation>
    <scope>NUCLEOTIDE SEQUENCE</scope>
    <source>
        <strain evidence="2">RS19-109</strain>
    </source>
</reference>
<sequence length="112" mass="11910">MGISAMKSTLATLIPDPGVYGHDSLRITEILGMMTATALPIADATVMGIINFRGRTVPVIDLRVNPLRGLNGFAEQICILSAESMHQTQPLIFGALVDSEADAYDLIVGSTH</sequence>
<keyword evidence="3" id="KW-1185">Reference proteome</keyword>
<dbReference type="GO" id="GO:0006935">
    <property type="term" value="P:chemotaxis"/>
    <property type="evidence" value="ECO:0007669"/>
    <property type="project" value="InterPro"/>
</dbReference>
<organism evidence="2 3">
    <name type="scientific">Thiovibrio frasassiensis</name>
    <dbReference type="NCBI Taxonomy" id="2984131"/>
    <lineage>
        <taxon>Bacteria</taxon>
        <taxon>Pseudomonadati</taxon>
        <taxon>Thermodesulfobacteriota</taxon>
        <taxon>Desulfobulbia</taxon>
        <taxon>Desulfobulbales</taxon>
        <taxon>Thiovibrionaceae</taxon>
        <taxon>Thiovibrio</taxon>
    </lineage>
</organism>
<protein>
    <submittedName>
        <fullName evidence="2">Chemotaxis protein CheW</fullName>
    </submittedName>
</protein>
<dbReference type="RefSeq" id="WP_307631593.1">
    <property type="nucleotide sequence ID" value="NZ_JAPHEH010000001.1"/>
</dbReference>
<comment type="caution">
    <text evidence="2">The sequence shown here is derived from an EMBL/GenBank/DDBJ whole genome shotgun (WGS) entry which is preliminary data.</text>
</comment>
<dbReference type="Pfam" id="PF01584">
    <property type="entry name" value="CheW"/>
    <property type="match status" value="1"/>
</dbReference>
<dbReference type="EMBL" id="JAPHEH010000001">
    <property type="protein sequence ID" value="MDG4474612.1"/>
    <property type="molecule type" value="Genomic_DNA"/>
</dbReference>
<dbReference type="PROSITE" id="PS50851">
    <property type="entry name" value="CHEW"/>
    <property type="match status" value="1"/>
</dbReference>
<accession>A0A9X4MDL2</accession>
<dbReference type="Gene3D" id="2.40.50.180">
    <property type="entry name" value="CheA-289, Domain 4"/>
    <property type="match status" value="1"/>
</dbReference>
<name>A0A9X4MDL2_9BACT</name>